<dbReference type="PRINTS" id="PR00182">
    <property type="entry name" value="ECOLNEIPORIN"/>
</dbReference>
<proteinExistence type="inferred from homology"/>
<dbReference type="GO" id="GO:0034220">
    <property type="term" value="P:monoatomic ion transmembrane transport"/>
    <property type="evidence" value="ECO:0007669"/>
    <property type="project" value="InterPro"/>
</dbReference>
<dbReference type="InterPro" id="IPR001702">
    <property type="entry name" value="Porin_Gram-ve"/>
</dbReference>
<evidence type="ECO:0000256" key="2">
    <source>
        <dbReference type="ARBA" id="ARBA00007539"/>
    </source>
</evidence>
<dbReference type="AlphaFoldDB" id="A0AB39II22"/>
<feature type="signal peptide" evidence="5">
    <location>
        <begin position="1"/>
        <end position="22"/>
    </location>
</feature>
<evidence type="ECO:0000256" key="1">
    <source>
        <dbReference type="ARBA" id="ARBA00004571"/>
    </source>
</evidence>
<evidence type="ECO:0000256" key="3">
    <source>
        <dbReference type="ARBA" id="ARBA00022729"/>
    </source>
</evidence>
<dbReference type="InterPro" id="IPR050298">
    <property type="entry name" value="Gram-neg_bact_OMP"/>
</dbReference>
<dbReference type="Gene3D" id="2.40.160.10">
    <property type="entry name" value="Porin"/>
    <property type="match status" value="1"/>
</dbReference>
<dbReference type="SUPFAM" id="SSF56935">
    <property type="entry name" value="Porins"/>
    <property type="match status" value="1"/>
</dbReference>
<accession>A0AB39II22</accession>
<protein>
    <submittedName>
        <fullName evidence="6">Porin</fullName>
    </submittedName>
</protein>
<dbReference type="InterPro" id="IPR023614">
    <property type="entry name" value="Porin_dom_sf"/>
</dbReference>
<comment type="similarity">
    <text evidence="2">Belongs to the Gram-negative porin family.</text>
</comment>
<dbReference type="InterPro" id="IPR033900">
    <property type="entry name" value="Gram_neg_porin_domain"/>
</dbReference>
<dbReference type="EMBL" id="CP162670">
    <property type="protein sequence ID" value="XDL23125.1"/>
    <property type="molecule type" value="Genomic_DNA"/>
</dbReference>
<dbReference type="CDD" id="cd00342">
    <property type="entry name" value="gram_neg_porins"/>
    <property type="match status" value="1"/>
</dbReference>
<dbReference type="GO" id="GO:0015288">
    <property type="term" value="F:porin activity"/>
    <property type="evidence" value="ECO:0007669"/>
    <property type="project" value="InterPro"/>
</dbReference>
<evidence type="ECO:0000256" key="5">
    <source>
        <dbReference type="SAM" id="SignalP"/>
    </source>
</evidence>
<dbReference type="RefSeq" id="WP_276514375.1">
    <property type="nucleotide sequence ID" value="NZ_CP162670.1"/>
</dbReference>
<dbReference type="PANTHER" id="PTHR34501:SF2">
    <property type="entry name" value="OUTER MEMBRANE PORIN F-RELATED"/>
    <property type="match status" value="1"/>
</dbReference>
<feature type="chain" id="PRO_5044210693" evidence="5">
    <location>
        <begin position="23"/>
        <end position="373"/>
    </location>
</feature>
<dbReference type="GeneID" id="302582518"/>
<sequence>MMNRNILAVVIPALLAAGAANAAEIYNKDGNKLNLTGKLDGLHYFSKDNTGSNSGDQSYARLGFLGETKINSDLTGYGRFEYQFNASRTEEKESSNNSAAGQTRYAYAGLKFGDFGSIDYGRNRNVSYDGISYTDVLPEWGGDSSYTDGFTGRSAGVANYRNKNFFGLVDGLNFGLSYQSAHSDSSSIRKDTGAGYALSTSYTSPIGVGIIGSYGHANRTITQTNDGHGADAEMWATGLKYDANNIYVAATYGEYSNMTYGNSYKFAISGVSQHTGAAFDKTKVFEAVAQYAFDFGLKPSIAYVSAKAEDNTAGSQFANTSGYLDKYVSLGLTYSFNKNFSTYTEYDINLLKDDNIYKQATNDRVAVGVVYQF</sequence>
<comment type="subcellular location">
    <subcellularLocation>
        <location evidence="1">Cell outer membrane</location>
        <topology evidence="1">Multi-pass membrane protein</topology>
    </subcellularLocation>
</comment>
<name>A0AB39II22_9GAMM</name>
<gene>
    <name evidence="6" type="ORF">LF929_012575</name>
</gene>
<keyword evidence="4" id="KW-0472">Membrane</keyword>
<evidence type="ECO:0000313" key="6">
    <source>
        <dbReference type="EMBL" id="XDL23125.1"/>
    </source>
</evidence>
<reference evidence="6" key="1">
    <citation type="submission" date="2024-07" db="EMBL/GenBank/DDBJ databases">
        <authorList>
            <person name="Pedron J."/>
        </authorList>
    </citation>
    <scope>NUCLEOTIDE SEQUENCE</scope>
    <source>
        <strain evidence="6">A003-S1-M15</strain>
    </source>
</reference>
<dbReference type="PANTHER" id="PTHR34501">
    <property type="entry name" value="PROTEIN YDDL-RELATED"/>
    <property type="match status" value="1"/>
</dbReference>
<dbReference type="GO" id="GO:0009279">
    <property type="term" value="C:cell outer membrane"/>
    <property type="evidence" value="ECO:0007669"/>
    <property type="project" value="UniProtKB-SubCell"/>
</dbReference>
<dbReference type="PRINTS" id="PR00183">
    <property type="entry name" value="ECOLIPORIN"/>
</dbReference>
<evidence type="ECO:0000256" key="4">
    <source>
        <dbReference type="ARBA" id="ARBA00023136"/>
    </source>
</evidence>
<organism evidence="6">
    <name type="scientific">Dickeya oryzae</name>
    <dbReference type="NCBI Taxonomy" id="1240404"/>
    <lineage>
        <taxon>Bacteria</taxon>
        <taxon>Pseudomonadati</taxon>
        <taxon>Pseudomonadota</taxon>
        <taxon>Gammaproteobacteria</taxon>
        <taxon>Enterobacterales</taxon>
        <taxon>Pectobacteriaceae</taxon>
        <taxon>Dickeya</taxon>
    </lineage>
</organism>
<keyword evidence="3 5" id="KW-0732">Signal</keyword>
<dbReference type="InterPro" id="IPR001897">
    <property type="entry name" value="Porin_gammaproteobac"/>
</dbReference>
<dbReference type="Pfam" id="PF00267">
    <property type="entry name" value="Porin_1"/>
    <property type="match status" value="1"/>
</dbReference>